<dbReference type="EMBL" id="CM004476">
    <property type="protein sequence ID" value="OCT75884.1"/>
    <property type="molecule type" value="Genomic_DNA"/>
</dbReference>
<name>A0A974CLX6_XENLA</name>
<dbReference type="PANTHER" id="PTHR36981:SF11">
    <property type="entry name" value="P2X PURINOCEPTOR 7-LIKE"/>
    <property type="match status" value="1"/>
</dbReference>
<sequence>MMPLLTFQPQRIFLLLTVSRSPSHHGKISLSCSAAPPILRVHSLTRVAFPHAQLKAELMISPMAGDRVNDPCFKNDPEWSDQELVSIQNTPPDERMGNTAWCKCGKCIPMPTRDESCCCTEIQDVAHYFEGDVICITTVDDMLDMCMEENRLDFIRCSCRYSRAAYSRDRNRILRKASYQAFSTWAHSYLELGNRIPIPSCMVDLIRKKFPDNQQHYVGFFWSSDYPAIDMAFDF</sequence>
<reference evidence="3" key="1">
    <citation type="journal article" date="2016" name="Nature">
        <title>Genome evolution in the allotetraploid frog Xenopus laevis.</title>
        <authorList>
            <person name="Session A.M."/>
            <person name="Uno Y."/>
            <person name="Kwon T."/>
            <person name="Chapman J.A."/>
            <person name="Toyoda A."/>
            <person name="Takahashi S."/>
            <person name="Fukui A."/>
            <person name="Hikosaka A."/>
            <person name="Suzuki A."/>
            <person name="Kondo M."/>
            <person name="van Heeringen S.J."/>
            <person name="Quigley I."/>
            <person name="Heinz S."/>
            <person name="Ogino H."/>
            <person name="Ochi H."/>
            <person name="Hellsten U."/>
            <person name="Lyons J.B."/>
            <person name="Simakov O."/>
            <person name="Putnam N."/>
            <person name="Stites J."/>
            <person name="Kuroki Y."/>
            <person name="Tanaka T."/>
            <person name="Michiue T."/>
            <person name="Watanabe M."/>
            <person name="Bogdanovic O."/>
            <person name="Lister R."/>
            <person name="Georgiou G."/>
            <person name="Paranjpe S.S."/>
            <person name="van Kruijsbergen I."/>
            <person name="Shu S."/>
            <person name="Carlson J."/>
            <person name="Kinoshita T."/>
            <person name="Ohta Y."/>
            <person name="Mawaribuchi S."/>
            <person name="Jenkins J."/>
            <person name="Grimwood J."/>
            <person name="Schmutz J."/>
            <person name="Mitros T."/>
            <person name="Mozaffari S.V."/>
            <person name="Suzuki Y."/>
            <person name="Haramoto Y."/>
            <person name="Yamamoto T.S."/>
            <person name="Takagi C."/>
            <person name="Heald R."/>
            <person name="Miller K."/>
            <person name="Haudenschild C."/>
            <person name="Kitzman J."/>
            <person name="Nakayama T."/>
            <person name="Izutsu Y."/>
            <person name="Robert J."/>
            <person name="Fortriede J."/>
            <person name="Burns K."/>
            <person name="Lotay V."/>
            <person name="Karimi K."/>
            <person name="Yasuoka Y."/>
            <person name="Dichmann D.S."/>
            <person name="Flajnik M.F."/>
            <person name="Houston D.W."/>
            <person name="Shendure J."/>
            <person name="DuPasquier L."/>
            <person name="Vize P.D."/>
            <person name="Zorn A.M."/>
            <person name="Ito M."/>
            <person name="Marcotte E.M."/>
            <person name="Wallingford J.B."/>
            <person name="Ito Y."/>
            <person name="Asashima M."/>
            <person name="Ueno N."/>
            <person name="Matsuda Y."/>
            <person name="Veenstra G.J."/>
            <person name="Fujiyama A."/>
            <person name="Harland R.M."/>
            <person name="Taira M."/>
            <person name="Rokhsar D.S."/>
        </authorList>
    </citation>
    <scope>NUCLEOTIDE SEQUENCE [LARGE SCALE GENOMIC DNA]</scope>
    <source>
        <strain evidence="3">J</strain>
    </source>
</reference>
<dbReference type="InterPro" id="IPR046815">
    <property type="entry name" value="P2RX7_C"/>
</dbReference>
<protein>
    <recommendedName>
        <fullName evidence="1">P2X purinoreceptor 7 intracellular domain-containing protein</fullName>
    </recommendedName>
</protein>
<evidence type="ECO:0000313" key="3">
    <source>
        <dbReference type="Proteomes" id="UP000694892"/>
    </source>
</evidence>
<organism evidence="2 3">
    <name type="scientific">Xenopus laevis</name>
    <name type="common">African clawed frog</name>
    <dbReference type="NCBI Taxonomy" id="8355"/>
    <lineage>
        <taxon>Eukaryota</taxon>
        <taxon>Metazoa</taxon>
        <taxon>Chordata</taxon>
        <taxon>Craniata</taxon>
        <taxon>Vertebrata</taxon>
        <taxon>Euteleostomi</taxon>
        <taxon>Amphibia</taxon>
        <taxon>Batrachia</taxon>
        <taxon>Anura</taxon>
        <taxon>Pipoidea</taxon>
        <taxon>Pipidae</taxon>
        <taxon>Xenopodinae</taxon>
        <taxon>Xenopus</taxon>
        <taxon>Xenopus</taxon>
    </lineage>
</organism>
<feature type="domain" description="P2X purinoreceptor 7 intracellular" evidence="1">
    <location>
        <begin position="83"/>
        <end position="220"/>
    </location>
</feature>
<dbReference type="PANTHER" id="PTHR36981">
    <property type="entry name" value="ZGC:195170"/>
    <property type="match status" value="1"/>
</dbReference>
<dbReference type="OMA" id="REDEMEF"/>
<gene>
    <name evidence="2" type="ORF">XELAEV_18031069mg</name>
</gene>
<dbReference type="Proteomes" id="UP000694892">
    <property type="component" value="Chromosome 6L"/>
</dbReference>
<dbReference type="Pfam" id="PF20478">
    <property type="entry name" value="P2RX7_C"/>
    <property type="match status" value="1"/>
</dbReference>
<evidence type="ECO:0000259" key="1">
    <source>
        <dbReference type="Pfam" id="PF20478"/>
    </source>
</evidence>
<proteinExistence type="predicted"/>
<evidence type="ECO:0000313" key="2">
    <source>
        <dbReference type="EMBL" id="OCT75884.1"/>
    </source>
</evidence>
<accession>A0A974CLX6</accession>
<dbReference type="AlphaFoldDB" id="A0A974CLX6"/>